<accession>A0ACB8ITN7</accession>
<proteinExistence type="predicted"/>
<organism evidence="1 2">
    <name type="scientific">Citrus sinensis</name>
    <name type="common">Sweet orange</name>
    <name type="synonym">Citrus aurantium var. sinensis</name>
    <dbReference type="NCBI Taxonomy" id="2711"/>
    <lineage>
        <taxon>Eukaryota</taxon>
        <taxon>Viridiplantae</taxon>
        <taxon>Streptophyta</taxon>
        <taxon>Embryophyta</taxon>
        <taxon>Tracheophyta</taxon>
        <taxon>Spermatophyta</taxon>
        <taxon>Magnoliopsida</taxon>
        <taxon>eudicotyledons</taxon>
        <taxon>Gunneridae</taxon>
        <taxon>Pentapetalae</taxon>
        <taxon>rosids</taxon>
        <taxon>malvids</taxon>
        <taxon>Sapindales</taxon>
        <taxon>Rutaceae</taxon>
        <taxon>Aurantioideae</taxon>
        <taxon>Citrus</taxon>
    </lineage>
</organism>
<reference evidence="2" key="1">
    <citation type="journal article" date="2023" name="Hortic. Res.">
        <title>A chromosome-level phased genome enabling allele-level studies in sweet orange: a case study on citrus Huanglongbing tolerance.</title>
        <authorList>
            <person name="Wu B."/>
            <person name="Yu Q."/>
            <person name="Deng Z."/>
            <person name="Duan Y."/>
            <person name="Luo F."/>
            <person name="Gmitter F. Jr."/>
        </authorList>
    </citation>
    <scope>NUCLEOTIDE SEQUENCE [LARGE SCALE GENOMIC DNA]</scope>
    <source>
        <strain evidence="2">cv. Valencia</strain>
    </source>
</reference>
<dbReference type="EMBL" id="CM039177">
    <property type="protein sequence ID" value="KAH9700328.1"/>
    <property type="molecule type" value="Genomic_DNA"/>
</dbReference>
<name>A0ACB8ITN7_CITSI</name>
<sequence>MASSTLFYILLSLFFYPLLHYFQMHYTQITIKSQLFFQIYHHIAPVDTSVSTLKLIEKQFSFGPLGDLGSPCVSNLIFFDQPIRTGFSYALDKDDIRHDEEGVSNDLYDLQVHFFYLTLTISRVHNEGVRNLNLELITTNLTSNFMIMRLIKQFDCESINDKLIPKCEQIIKTCRIDGGQACLFAFYFYEHIFQKIIGIVGHVNHYDIKKKCVGRYCFDLSNIEKLLNETLVNDALGIRIYTLIYTMIHYMERYFIAAPTIPFKVDGDKAKQMKNHKPLTFLNVSLLKMLQSWMQGKLAIK</sequence>
<keyword evidence="2" id="KW-1185">Reference proteome</keyword>
<gene>
    <name evidence="1" type="ORF">KPL71_024653</name>
</gene>
<evidence type="ECO:0000313" key="1">
    <source>
        <dbReference type="EMBL" id="KAH9700328.1"/>
    </source>
</evidence>
<dbReference type="Proteomes" id="UP000829398">
    <property type="component" value="Chromosome 8"/>
</dbReference>
<evidence type="ECO:0000313" key="2">
    <source>
        <dbReference type="Proteomes" id="UP000829398"/>
    </source>
</evidence>
<protein>
    <submittedName>
        <fullName evidence="1">Serine carboxypeptidase-like 48</fullName>
    </submittedName>
</protein>
<comment type="caution">
    <text evidence="1">The sequence shown here is derived from an EMBL/GenBank/DDBJ whole genome shotgun (WGS) entry which is preliminary data.</text>
</comment>